<dbReference type="PANTHER" id="PTHR31859">
    <property type="entry name" value="TETRATRICOPEPTIDE REPEAT PROTEIN 39 FAMILY MEMBER"/>
    <property type="match status" value="1"/>
</dbReference>
<feature type="compositionally biased region" description="Acidic residues" evidence="2">
    <location>
        <begin position="333"/>
        <end position="347"/>
    </location>
</feature>
<dbReference type="PANTHER" id="PTHR31859:SF1">
    <property type="entry name" value="TETRATRICOPEPTIDE REPEAT PROTEIN 39C"/>
    <property type="match status" value="1"/>
</dbReference>
<dbReference type="GO" id="GO:0005634">
    <property type="term" value="C:nucleus"/>
    <property type="evidence" value="ECO:0007669"/>
    <property type="project" value="TreeGrafter"/>
</dbReference>
<dbReference type="InterPro" id="IPR011990">
    <property type="entry name" value="TPR-like_helical_dom_sf"/>
</dbReference>
<dbReference type="GO" id="GO:0005741">
    <property type="term" value="C:mitochondrial outer membrane"/>
    <property type="evidence" value="ECO:0007669"/>
    <property type="project" value="TreeGrafter"/>
</dbReference>
<comment type="similarity">
    <text evidence="1">Belongs to the IML2 family.</text>
</comment>
<gene>
    <name evidence="3" type="ORF">SAMEA4029009_CIC11G00000000264</name>
</gene>
<name>A0A1L0DAW2_9ASCO</name>
<dbReference type="AlphaFoldDB" id="A0A1L0DAW2"/>
<accession>A0A1L0DAW2</accession>
<sequence length="883" mass="99038">MLRGIRKKASILSISSTGLTASSSNEKSANYAKVLKQVHDFEIALEAMDLLLDDRNQEGVDLLTREKRNSLASTKDPAAIFSLALGLMEFIEATLGFETEVMTKAHKTLSDAEEASLAHSKFNQKNLLATSHIYPPGTEFQVTYAELTLLNALVMLLREDNGMMEQAKALFKLRRAYQILDSTYKKIKDSEGLFNRNLAKFRKEAIHASVSSVDLPGYSIPPVGESNTSLPEDIQLMKNLEQVYQMRKKRVEGTSLGPHASQVNLFKSESTLSVALSSKTSLPFIERISTPVGRTSSPNPQSSSNAAFLQVSVKSNRSDAKNSNESDEKNSNESDESDDDDFSDACDDLPSGIPRIQVPQFDRPPRPGSATPSLHHYPESIVSVATSSSSLNSGNDTHLHVSTIDEFIHSGVQLCFGILQVVLSLIPPTIGKVLSIVGFKGNRDIGLRMLWRTAITARNIHGDLALLCLLVFYDGPVQFIDVGFQLPGHEDSNVKNALNLIGRSTVSDSELTVIIKNPNLYTPQLLARARSIFPHNALWLLQEGRMHAAQGNIHESLALMQNFTDDPDTTIHMEQVEALLTYDRATMYAFIHEYDKAARDFIRMTEISSWSQAVYLFMAGSCFLEKWRMIQMGEIPFDDDATRNKSLEELAEKADKYLKLAPTYVPGVGVNASKKRGGIGGSNKQMPFDKFVLRKTKHIEERHRKYPELLYIECVGTSLIHELVYFWNGYNRMKPEDLELLHRMLEFSNSPYAKFPETQDEAMIRHFFQSLALRQLGKPAEGVTFLDSEVISKYVTQDSANAPFKFTKMTYSPYLYPTALYERAMFTWMLKVQSNAHLAILEAVTWLEKAENVSDQGDYELSNRTSMRIKAATERLEQLRSEV</sequence>
<feature type="region of interest" description="Disordered" evidence="2">
    <location>
        <begin position="313"/>
        <end position="376"/>
    </location>
</feature>
<dbReference type="Pfam" id="PF10300">
    <property type="entry name" value="Iml2-TPR_39"/>
    <property type="match status" value="1"/>
</dbReference>
<proteinExistence type="inferred from homology"/>
<protein>
    <submittedName>
        <fullName evidence="3">CIC11C00000000264</fullName>
    </submittedName>
</protein>
<evidence type="ECO:0000313" key="4">
    <source>
        <dbReference type="Proteomes" id="UP000182259"/>
    </source>
</evidence>
<evidence type="ECO:0000256" key="2">
    <source>
        <dbReference type="SAM" id="MobiDB-lite"/>
    </source>
</evidence>
<dbReference type="SUPFAM" id="SSF48452">
    <property type="entry name" value="TPR-like"/>
    <property type="match status" value="1"/>
</dbReference>
<dbReference type="EMBL" id="LT635766">
    <property type="protein sequence ID" value="SGZ53652.1"/>
    <property type="molecule type" value="Genomic_DNA"/>
</dbReference>
<evidence type="ECO:0000256" key="1">
    <source>
        <dbReference type="ARBA" id="ARBA00010925"/>
    </source>
</evidence>
<dbReference type="InterPro" id="IPR019412">
    <property type="entry name" value="IML2/TPR_39"/>
</dbReference>
<dbReference type="Proteomes" id="UP000182259">
    <property type="component" value="Chromosome III"/>
</dbReference>
<feature type="compositionally biased region" description="Basic and acidic residues" evidence="2">
    <location>
        <begin position="316"/>
        <end position="332"/>
    </location>
</feature>
<dbReference type="GO" id="GO:0005829">
    <property type="term" value="C:cytosol"/>
    <property type="evidence" value="ECO:0007669"/>
    <property type="project" value="TreeGrafter"/>
</dbReference>
<organism evidence="3 4">
    <name type="scientific">Sungouiella intermedia</name>
    <dbReference type="NCBI Taxonomy" id="45354"/>
    <lineage>
        <taxon>Eukaryota</taxon>
        <taxon>Fungi</taxon>
        <taxon>Dikarya</taxon>
        <taxon>Ascomycota</taxon>
        <taxon>Saccharomycotina</taxon>
        <taxon>Pichiomycetes</taxon>
        <taxon>Metschnikowiaceae</taxon>
        <taxon>Sungouiella</taxon>
    </lineage>
</organism>
<evidence type="ECO:0000313" key="3">
    <source>
        <dbReference type="EMBL" id="SGZ53652.1"/>
    </source>
</evidence>
<reference evidence="3 4" key="1">
    <citation type="submission" date="2016-10" db="EMBL/GenBank/DDBJ databases">
        <authorList>
            <person name="de Groot N.N."/>
        </authorList>
    </citation>
    <scope>NUCLEOTIDE SEQUENCE [LARGE SCALE GENOMIC DNA]</scope>
    <source>
        <strain evidence="3 4">PYCC 4715</strain>
    </source>
</reference>